<accession>A0A438DT35</accession>
<comment type="caution">
    <text evidence="1">The sequence shown here is derived from an EMBL/GenBank/DDBJ whole genome shotgun (WGS) entry which is preliminary data.</text>
</comment>
<name>A0A438DT35_VITVI</name>
<proteinExistence type="predicted"/>
<dbReference type="Proteomes" id="UP000288805">
    <property type="component" value="Unassembled WGS sequence"/>
</dbReference>
<gene>
    <name evidence="1" type="ORF">CK203_077500</name>
</gene>
<dbReference type="AlphaFoldDB" id="A0A438DT35"/>
<dbReference type="EMBL" id="QGNW01001503">
    <property type="protein sequence ID" value="RVW38665.1"/>
    <property type="molecule type" value="Genomic_DNA"/>
</dbReference>
<reference evidence="1 2" key="1">
    <citation type="journal article" date="2018" name="PLoS Genet.">
        <title>Population sequencing reveals clonal diversity and ancestral inbreeding in the grapevine cultivar Chardonnay.</title>
        <authorList>
            <person name="Roach M.J."/>
            <person name="Johnson D.L."/>
            <person name="Bohlmann J."/>
            <person name="van Vuuren H.J."/>
            <person name="Jones S.J."/>
            <person name="Pretorius I.S."/>
            <person name="Schmidt S.A."/>
            <person name="Borneman A.R."/>
        </authorList>
    </citation>
    <scope>NUCLEOTIDE SEQUENCE [LARGE SCALE GENOMIC DNA]</scope>
    <source>
        <strain evidence="2">cv. Chardonnay</strain>
        <tissue evidence="1">Leaf</tissue>
    </source>
</reference>
<protein>
    <submittedName>
        <fullName evidence="1">Uncharacterized protein</fullName>
    </submittedName>
</protein>
<organism evidence="1 2">
    <name type="scientific">Vitis vinifera</name>
    <name type="common">Grape</name>
    <dbReference type="NCBI Taxonomy" id="29760"/>
    <lineage>
        <taxon>Eukaryota</taxon>
        <taxon>Viridiplantae</taxon>
        <taxon>Streptophyta</taxon>
        <taxon>Embryophyta</taxon>
        <taxon>Tracheophyta</taxon>
        <taxon>Spermatophyta</taxon>
        <taxon>Magnoliopsida</taxon>
        <taxon>eudicotyledons</taxon>
        <taxon>Gunneridae</taxon>
        <taxon>Pentapetalae</taxon>
        <taxon>rosids</taxon>
        <taxon>Vitales</taxon>
        <taxon>Vitaceae</taxon>
        <taxon>Viteae</taxon>
        <taxon>Vitis</taxon>
    </lineage>
</organism>
<evidence type="ECO:0000313" key="1">
    <source>
        <dbReference type="EMBL" id="RVW38665.1"/>
    </source>
</evidence>
<sequence length="73" mass="7898">MLNFGGKREPVMMLYLGDVEEGIEGLVPSHEQGVVARESLKKLKQTVLLETMGGLNGIEEARGARLAYSYGGC</sequence>
<evidence type="ECO:0000313" key="2">
    <source>
        <dbReference type="Proteomes" id="UP000288805"/>
    </source>
</evidence>